<evidence type="ECO:0000313" key="1">
    <source>
        <dbReference type="EMBL" id="MBA5232375.1"/>
    </source>
</evidence>
<keyword evidence="2" id="KW-1185">Reference proteome</keyword>
<dbReference type="EMBL" id="JACERK010000003">
    <property type="protein sequence ID" value="MBA5232375.1"/>
    <property type="molecule type" value="Genomic_DNA"/>
</dbReference>
<protein>
    <submittedName>
        <fullName evidence="1">Uncharacterized protein</fullName>
    </submittedName>
</protein>
<evidence type="ECO:0000313" key="2">
    <source>
        <dbReference type="Proteomes" id="UP000530038"/>
    </source>
</evidence>
<proteinExistence type="predicted"/>
<dbReference type="RefSeq" id="WP_181829364.1">
    <property type="nucleotide sequence ID" value="NZ_CP104757.1"/>
</dbReference>
<accession>A0ABR5ZCY0</accession>
<gene>
    <name evidence="1" type="ORF">H2Y56_09615</name>
</gene>
<dbReference type="Proteomes" id="UP000530038">
    <property type="component" value="Unassembled WGS sequence"/>
</dbReference>
<comment type="caution">
    <text evidence="1">The sequence shown here is derived from an EMBL/GenBank/DDBJ whole genome shotgun (WGS) entry which is preliminary data.</text>
</comment>
<organism evidence="1 2">
    <name type="scientific">Pectobacterium aroidearum</name>
    <dbReference type="NCBI Taxonomy" id="1201031"/>
    <lineage>
        <taxon>Bacteria</taxon>
        <taxon>Pseudomonadati</taxon>
        <taxon>Pseudomonadota</taxon>
        <taxon>Gammaproteobacteria</taxon>
        <taxon>Enterobacterales</taxon>
        <taxon>Pectobacteriaceae</taxon>
        <taxon>Pectobacterium</taxon>
    </lineage>
</organism>
<name>A0ABR5ZCY0_9GAMM</name>
<sequence length="64" mass="7420">MTLKKGWRNKIAEMAFLAVEHLETRILAMVRLEYSRFGSGFSGKHFLFGEKKKKKSVDFKGRLA</sequence>
<reference evidence="1 2" key="1">
    <citation type="submission" date="2020-07" db="EMBL/GenBank/DDBJ databases">
        <title>Characterization of Pectobacterium aroidearum strains causing soft rot on Amorphophallus konjac.</title>
        <authorList>
            <person name="Xie H."/>
        </authorList>
    </citation>
    <scope>NUCLEOTIDE SEQUENCE [LARGE SCALE GENOMIC DNA]</scope>
    <source>
        <strain evidence="1 2">MY10</strain>
    </source>
</reference>